<sequence length="77" mass="9320">MVKTREYYDCINLNVQYSMKLSRTFVHIGQINIEFLLITKQWLQTPGLHNITILFDAKLYARTDICEMNRFFFFSYI</sequence>
<name>A0ABQ8JHS9_DERPT</name>
<reference evidence="1 2" key="2">
    <citation type="journal article" date="2022" name="Mol. Biol. Evol.">
        <title>Comparative Genomics Reveals Insights into the Divergent Evolution of Astigmatic Mites and Household Pest Adaptations.</title>
        <authorList>
            <person name="Xiong Q."/>
            <person name="Wan A.T."/>
            <person name="Liu X."/>
            <person name="Fung C.S."/>
            <person name="Xiao X."/>
            <person name="Malainual N."/>
            <person name="Hou J."/>
            <person name="Wang L."/>
            <person name="Wang M."/>
            <person name="Yang K.Y."/>
            <person name="Cui Y."/>
            <person name="Leung E.L."/>
            <person name="Nong W."/>
            <person name="Shin S.K."/>
            <person name="Au S.W."/>
            <person name="Jeong K.Y."/>
            <person name="Chew F.T."/>
            <person name="Hui J.H."/>
            <person name="Leung T.F."/>
            <person name="Tungtrongchitr A."/>
            <person name="Zhong N."/>
            <person name="Liu Z."/>
            <person name="Tsui S.K."/>
        </authorList>
    </citation>
    <scope>NUCLEOTIDE SEQUENCE [LARGE SCALE GENOMIC DNA]</scope>
    <source>
        <strain evidence="1">Derp</strain>
    </source>
</reference>
<accession>A0ABQ8JHS9</accession>
<keyword evidence="2" id="KW-1185">Reference proteome</keyword>
<comment type="caution">
    <text evidence="1">The sequence shown here is derived from an EMBL/GenBank/DDBJ whole genome shotgun (WGS) entry which is preliminary data.</text>
</comment>
<dbReference type="Proteomes" id="UP000887458">
    <property type="component" value="Unassembled WGS sequence"/>
</dbReference>
<protein>
    <submittedName>
        <fullName evidence="1">Uncharacterized protein</fullName>
    </submittedName>
</protein>
<evidence type="ECO:0000313" key="2">
    <source>
        <dbReference type="Proteomes" id="UP000887458"/>
    </source>
</evidence>
<organism evidence="1 2">
    <name type="scientific">Dermatophagoides pteronyssinus</name>
    <name type="common">European house dust mite</name>
    <dbReference type="NCBI Taxonomy" id="6956"/>
    <lineage>
        <taxon>Eukaryota</taxon>
        <taxon>Metazoa</taxon>
        <taxon>Ecdysozoa</taxon>
        <taxon>Arthropoda</taxon>
        <taxon>Chelicerata</taxon>
        <taxon>Arachnida</taxon>
        <taxon>Acari</taxon>
        <taxon>Acariformes</taxon>
        <taxon>Sarcoptiformes</taxon>
        <taxon>Astigmata</taxon>
        <taxon>Psoroptidia</taxon>
        <taxon>Analgoidea</taxon>
        <taxon>Pyroglyphidae</taxon>
        <taxon>Dermatophagoidinae</taxon>
        <taxon>Dermatophagoides</taxon>
    </lineage>
</organism>
<proteinExistence type="predicted"/>
<dbReference type="EMBL" id="NJHN03000037">
    <property type="protein sequence ID" value="KAH9421886.1"/>
    <property type="molecule type" value="Genomic_DNA"/>
</dbReference>
<gene>
    <name evidence="1" type="ORF">DERP_002176</name>
</gene>
<evidence type="ECO:0000313" key="1">
    <source>
        <dbReference type="EMBL" id="KAH9421886.1"/>
    </source>
</evidence>
<reference evidence="1 2" key="1">
    <citation type="journal article" date="2018" name="J. Allergy Clin. Immunol.">
        <title>High-quality assembly of Dermatophagoides pteronyssinus genome and transcriptome reveals a wide range of novel allergens.</title>
        <authorList>
            <person name="Liu X.Y."/>
            <person name="Yang K.Y."/>
            <person name="Wang M.Q."/>
            <person name="Kwok J.S."/>
            <person name="Zeng X."/>
            <person name="Yang Z."/>
            <person name="Xiao X.J."/>
            <person name="Lau C.P."/>
            <person name="Li Y."/>
            <person name="Huang Z.M."/>
            <person name="Ba J.G."/>
            <person name="Yim A.K."/>
            <person name="Ouyang C.Y."/>
            <person name="Ngai S.M."/>
            <person name="Chan T.F."/>
            <person name="Leung E.L."/>
            <person name="Liu L."/>
            <person name="Liu Z.G."/>
            <person name="Tsui S.K."/>
        </authorList>
    </citation>
    <scope>NUCLEOTIDE SEQUENCE [LARGE SCALE GENOMIC DNA]</scope>
    <source>
        <strain evidence="1">Derp</strain>
    </source>
</reference>